<organism evidence="1 2">
    <name type="scientific">Pectinatus haikarae</name>
    <dbReference type="NCBI Taxonomy" id="349096"/>
    <lineage>
        <taxon>Bacteria</taxon>
        <taxon>Bacillati</taxon>
        <taxon>Bacillota</taxon>
        <taxon>Negativicutes</taxon>
        <taxon>Selenomonadales</taxon>
        <taxon>Selenomonadaceae</taxon>
        <taxon>Pectinatus</taxon>
    </lineage>
</organism>
<dbReference type="Pfam" id="PF21983">
    <property type="entry name" value="NikA-like"/>
    <property type="match status" value="1"/>
</dbReference>
<accession>A0ABT9Y5D7</accession>
<protein>
    <submittedName>
        <fullName evidence="1">Uncharacterized protein (DUF1778 family)</fullName>
    </submittedName>
</protein>
<dbReference type="Proteomes" id="UP001239167">
    <property type="component" value="Unassembled WGS sequence"/>
</dbReference>
<evidence type="ECO:0000313" key="1">
    <source>
        <dbReference type="EMBL" id="MDQ0202843.1"/>
    </source>
</evidence>
<dbReference type="InterPro" id="IPR053842">
    <property type="entry name" value="NikA-like"/>
</dbReference>
<comment type="caution">
    <text evidence="1">The sequence shown here is derived from an EMBL/GenBank/DDBJ whole genome shotgun (WGS) entry which is preliminary data.</text>
</comment>
<reference evidence="1 2" key="1">
    <citation type="submission" date="2023-07" db="EMBL/GenBank/DDBJ databases">
        <title>Genomic Encyclopedia of Type Strains, Phase IV (KMG-IV): sequencing the most valuable type-strain genomes for metagenomic binning, comparative biology and taxonomic classification.</title>
        <authorList>
            <person name="Goeker M."/>
        </authorList>
    </citation>
    <scope>NUCLEOTIDE SEQUENCE [LARGE SCALE GENOMIC DNA]</scope>
    <source>
        <strain evidence="1 2">DSM 16980</strain>
    </source>
</reference>
<dbReference type="RefSeq" id="WP_307222787.1">
    <property type="nucleotide sequence ID" value="NZ_CP116940.1"/>
</dbReference>
<sequence length="113" mass="12646">MRKQFKEKKTERLTMRVSKSEKNAIIKEANLAGLDITTYLINKRQAKTIVHLADCRRLADEVYHLNQALSAIDAKSINTNTLTNIVSNGIADVAKLIKNMEGNDNNGDTKVCE</sequence>
<keyword evidence="2" id="KW-1185">Reference proteome</keyword>
<evidence type="ECO:0000313" key="2">
    <source>
        <dbReference type="Proteomes" id="UP001239167"/>
    </source>
</evidence>
<name>A0ABT9Y5D7_9FIRM</name>
<proteinExistence type="predicted"/>
<dbReference type="EMBL" id="JAUSUE010000003">
    <property type="protein sequence ID" value="MDQ0202843.1"/>
    <property type="molecule type" value="Genomic_DNA"/>
</dbReference>
<gene>
    <name evidence="1" type="ORF">J2S01_000539</name>
</gene>